<dbReference type="Pfam" id="PF00319">
    <property type="entry name" value="SRF-TF"/>
    <property type="match status" value="1"/>
</dbReference>
<dbReference type="Proteomes" id="UP001479436">
    <property type="component" value="Unassembled WGS sequence"/>
</dbReference>
<evidence type="ECO:0000256" key="4">
    <source>
        <dbReference type="ARBA" id="ARBA00023163"/>
    </source>
</evidence>
<evidence type="ECO:0000256" key="1">
    <source>
        <dbReference type="ARBA" id="ARBA00004123"/>
    </source>
</evidence>
<keyword evidence="10" id="KW-1185">Reference proteome</keyword>
<feature type="region of interest" description="Disordered" evidence="7">
    <location>
        <begin position="75"/>
        <end position="174"/>
    </location>
</feature>
<feature type="region of interest" description="Disordered" evidence="7">
    <location>
        <begin position="199"/>
        <end position="413"/>
    </location>
</feature>
<evidence type="ECO:0000313" key="10">
    <source>
        <dbReference type="Proteomes" id="UP001479436"/>
    </source>
</evidence>
<dbReference type="EMBL" id="JASJQH010000145">
    <property type="protein sequence ID" value="KAK9766561.1"/>
    <property type="molecule type" value="Genomic_DNA"/>
</dbReference>
<dbReference type="SMART" id="SM00432">
    <property type="entry name" value="MADS"/>
    <property type="match status" value="1"/>
</dbReference>
<proteinExistence type="inferred from homology"/>
<dbReference type="CDD" id="cd00265">
    <property type="entry name" value="MADS_MEF2_like"/>
    <property type="match status" value="1"/>
</dbReference>
<evidence type="ECO:0000256" key="2">
    <source>
        <dbReference type="ARBA" id="ARBA00023015"/>
    </source>
</evidence>
<keyword evidence="3" id="KW-0238">DNA-binding</keyword>
<accession>A0ABR2WYJ5</accession>
<name>A0ABR2WYJ5_9FUNG</name>
<evidence type="ECO:0000256" key="7">
    <source>
        <dbReference type="SAM" id="MobiDB-lite"/>
    </source>
</evidence>
<feature type="compositionally biased region" description="Polar residues" evidence="7">
    <location>
        <begin position="154"/>
        <end position="174"/>
    </location>
</feature>
<dbReference type="Gene3D" id="3.40.1810.10">
    <property type="entry name" value="Transcription factor, MADS-box"/>
    <property type="match status" value="1"/>
</dbReference>
<comment type="subcellular location">
    <subcellularLocation>
        <location evidence="1">Nucleus</location>
    </subcellularLocation>
</comment>
<feature type="compositionally biased region" description="Polar residues" evidence="7">
    <location>
        <begin position="429"/>
        <end position="442"/>
    </location>
</feature>
<feature type="compositionally biased region" description="Polar residues" evidence="7">
    <location>
        <begin position="327"/>
        <end position="372"/>
    </location>
</feature>
<keyword evidence="2" id="KW-0805">Transcription regulation</keyword>
<dbReference type="InterPro" id="IPR002100">
    <property type="entry name" value="TF_MADSbox"/>
</dbReference>
<feature type="compositionally biased region" description="Pro residues" evidence="7">
    <location>
        <begin position="283"/>
        <end position="295"/>
    </location>
</feature>
<dbReference type="InterPro" id="IPR036879">
    <property type="entry name" value="TF_MADSbox_sf"/>
</dbReference>
<dbReference type="InterPro" id="IPR050142">
    <property type="entry name" value="MADS-box/MEF2_TF"/>
</dbReference>
<feature type="compositionally biased region" description="Low complexity" evidence="7">
    <location>
        <begin position="127"/>
        <end position="153"/>
    </location>
</feature>
<dbReference type="PROSITE" id="PS50066">
    <property type="entry name" value="MADS_BOX_2"/>
    <property type="match status" value="1"/>
</dbReference>
<dbReference type="PROSITE" id="PS00350">
    <property type="entry name" value="MADS_BOX_1"/>
    <property type="match status" value="1"/>
</dbReference>
<reference evidence="9 10" key="1">
    <citation type="submission" date="2023-04" db="EMBL/GenBank/DDBJ databases">
        <title>Genome of Basidiobolus ranarum AG-B5.</title>
        <authorList>
            <person name="Stajich J.E."/>
            <person name="Carter-House D."/>
            <person name="Gryganskyi A."/>
        </authorList>
    </citation>
    <scope>NUCLEOTIDE SEQUENCE [LARGE SCALE GENOMIC DNA]</scope>
    <source>
        <strain evidence="9 10">AG-B5</strain>
    </source>
</reference>
<feature type="domain" description="MADS-box" evidence="8">
    <location>
        <begin position="1"/>
        <end position="61"/>
    </location>
</feature>
<feature type="compositionally biased region" description="Basic and acidic residues" evidence="7">
    <location>
        <begin position="473"/>
        <end position="491"/>
    </location>
</feature>
<comment type="caution">
    <text evidence="9">The sequence shown here is derived from an EMBL/GenBank/DDBJ whole genome shotgun (WGS) entry which is preliminary data.</text>
</comment>
<feature type="compositionally biased region" description="Low complexity" evidence="7">
    <location>
        <begin position="265"/>
        <end position="282"/>
    </location>
</feature>
<comment type="similarity">
    <text evidence="6">Belongs to the MEF2 family.</text>
</comment>
<dbReference type="InterPro" id="IPR033896">
    <property type="entry name" value="MEF2-like_N"/>
</dbReference>
<feature type="compositionally biased region" description="Polar residues" evidence="7">
    <location>
        <begin position="109"/>
        <end position="126"/>
    </location>
</feature>
<dbReference type="PANTHER" id="PTHR48019">
    <property type="entry name" value="SERUM RESPONSE FACTOR HOMOLOG"/>
    <property type="match status" value="1"/>
</dbReference>
<dbReference type="SUPFAM" id="SSF55455">
    <property type="entry name" value="SRF-like"/>
    <property type="match status" value="1"/>
</dbReference>
<organism evidence="9 10">
    <name type="scientific">Basidiobolus ranarum</name>
    <dbReference type="NCBI Taxonomy" id="34480"/>
    <lineage>
        <taxon>Eukaryota</taxon>
        <taxon>Fungi</taxon>
        <taxon>Fungi incertae sedis</taxon>
        <taxon>Zoopagomycota</taxon>
        <taxon>Entomophthoromycotina</taxon>
        <taxon>Basidiobolomycetes</taxon>
        <taxon>Basidiobolales</taxon>
        <taxon>Basidiobolaceae</taxon>
        <taxon>Basidiobolus</taxon>
    </lineage>
</organism>
<evidence type="ECO:0000256" key="5">
    <source>
        <dbReference type="ARBA" id="ARBA00023242"/>
    </source>
</evidence>
<protein>
    <recommendedName>
        <fullName evidence="8">MADS-box domain-containing protein</fullName>
    </recommendedName>
</protein>
<keyword evidence="5" id="KW-0539">Nucleus</keyword>
<feature type="region of interest" description="Disordered" evidence="7">
    <location>
        <begin position="429"/>
        <end position="491"/>
    </location>
</feature>
<evidence type="ECO:0000313" key="9">
    <source>
        <dbReference type="EMBL" id="KAK9766561.1"/>
    </source>
</evidence>
<gene>
    <name evidence="9" type="ORF">K7432_004284</name>
</gene>
<evidence type="ECO:0000259" key="8">
    <source>
        <dbReference type="PROSITE" id="PS50066"/>
    </source>
</evidence>
<evidence type="ECO:0000256" key="3">
    <source>
        <dbReference type="ARBA" id="ARBA00023125"/>
    </source>
</evidence>
<feature type="compositionally biased region" description="Polar residues" evidence="7">
    <location>
        <begin position="394"/>
        <end position="413"/>
    </location>
</feature>
<sequence length="491" mass="55217">MGRKKIEIKPILDERNKQVTFLKRKFGLMKKAYELSVLCECEIGLIIFNSQNKLVQYASSDMDKILMKYTEYNEPHESRRNEDFDNLLKNNGHMDDDNPPPDFGDSMDTKQYTSKAQFQTQPTLSSHNHPSQGQQQQQHLMPQQIQPQHHQVQNTGNQLNPRFINPPQTHPQTINMNAYNFASNMNQVHQQMQPMPVMGIQQSHQMQSISQVSQQKFYQPVPQPQPQLQHMQHQRPHQQQQQQPSQFQSNGETPPPQQQTSQVNQSYYAAQSPQSSQAVQQPSPQPSPQPQPAEPAPDSNENHQESQQATGKGRPRLRVQIPDQKPQHTPSQFSANSESQNSPQVTNMNSTPTNLTSPQTNLHSPQPTSAHSPVSKREPQPITSGQILPAIRTQDASRPASATMSQFAQNLPSPSTFYPEFYNQSNELPSPLTVNATPTSGGTFLWPLPPRVLQPSPLSKRESDPGSEGTGENGEHPEEVPGTKKMKTESG</sequence>
<keyword evidence="4" id="KW-0804">Transcription</keyword>
<evidence type="ECO:0000256" key="6">
    <source>
        <dbReference type="ARBA" id="ARBA00025805"/>
    </source>
</evidence>
<dbReference type="PRINTS" id="PR00404">
    <property type="entry name" value="MADSDOMAIN"/>
</dbReference>
<feature type="compositionally biased region" description="Low complexity" evidence="7">
    <location>
        <begin position="199"/>
        <end position="248"/>
    </location>
</feature>